<gene>
    <name evidence="2" type="ORF">AAG747_28540</name>
</gene>
<name>A0AAW9SHZ0_9BACT</name>
<evidence type="ECO:0000313" key="3">
    <source>
        <dbReference type="Proteomes" id="UP001403385"/>
    </source>
</evidence>
<reference evidence="2 3" key="1">
    <citation type="submission" date="2024-04" db="EMBL/GenBank/DDBJ databases">
        <title>Novel genus in family Flammeovirgaceae.</title>
        <authorList>
            <person name="Nguyen T.H."/>
            <person name="Vuong T.Q."/>
            <person name="Le H."/>
            <person name="Kim S.-G."/>
        </authorList>
    </citation>
    <scope>NUCLEOTIDE SEQUENCE [LARGE SCALE GENOMIC DNA]</scope>
    <source>
        <strain evidence="2 3">JCM 23209</strain>
    </source>
</reference>
<evidence type="ECO:0000313" key="2">
    <source>
        <dbReference type="EMBL" id="MEN7551899.1"/>
    </source>
</evidence>
<keyword evidence="1" id="KW-0812">Transmembrane</keyword>
<organism evidence="2 3">
    <name type="scientific">Rapidithrix thailandica</name>
    <dbReference type="NCBI Taxonomy" id="413964"/>
    <lineage>
        <taxon>Bacteria</taxon>
        <taxon>Pseudomonadati</taxon>
        <taxon>Bacteroidota</taxon>
        <taxon>Cytophagia</taxon>
        <taxon>Cytophagales</taxon>
        <taxon>Flammeovirgaceae</taxon>
        <taxon>Rapidithrix</taxon>
    </lineage>
</organism>
<feature type="transmembrane region" description="Helical" evidence="1">
    <location>
        <begin position="191"/>
        <end position="213"/>
    </location>
</feature>
<evidence type="ECO:0000256" key="1">
    <source>
        <dbReference type="SAM" id="Phobius"/>
    </source>
</evidence>
<feature type="transmembrane region" description="Helical" evidence="1">
    <location>
        <begin position="65"/>
        <end position="85"/>
    </location>
</feature>
<feature type="transmembrane region" description="Helical" evidence="1">
    <location>
        <begin position="91"/>
        <end position="110"/>
    </location>
</feature>
<protein>
    <submittedName>
        <fullName evidence="2">Uncharacterized protein</fullName>
    </submittedName>
</protein>
<dbReference type="Proteomes" id="UP001403385">
    <property type="component" value="Unassembled WGS sequence"/>
</dbReference>
<comment type="caution">
    <text evidence="2">The sequence shown here is derived from an EMBL/GenBank/DDBJ whole genome shotgun (WGS) entry which is preliminary data.</text>
</comment>
<proteinExistence type="predicted"/>
<sequence length="219" mass="25957">MMKISLEKISKVEGGYRYLFRDFNPIKNKFKEYKFNQPYWLFENQKIFKYEIYLLKYIATKIGKILLLVVIIDALFLAIIDQFLFTFSYIHSFPILYLVLVICGIVYFFYEIRSEIYFLKDSIKIPGVIEEKIMDPGEASITKYSISYVYQDQKYSIFTDIGGLNAYEVGDQVTVLIGNRFPEIIKIYCGWFFRLSVFDIIIYGILIYTRVFLAPGWID</sequence>
<dbReference type="RefSeq" id="WP_346824675.1">
    <property type="nucleotide sequence ID" value="NZ_JBDKWZ010000030.1"/>
</dbReference>
<dbReference type="EMBL" id="JBDKWZ010000030">
    <property type="protein sequence ID" value="MEN7551899.1"/>
    <property type="molecule type" value="Genomic_DNA"/>
</dbReference>
<keyword evidence="1" id="KW-0472">Membrane</keyword>
<keyword evidence="3" id="KW-1185">Reference proteome</keyword>
<accession>A0AAW9SHZ0</accession>
<dbReference type="AlphaFoldDB" id="A0AAW9SHZ0"/>
<keyword evidence="1" id="KW-1133">Transmembrane helix</keyword>